<protein>
    <submittedName>
        <fullName evidence="1">Halimadienyl-diphosphate synthase</fullName>
        <ecNumber evidence="1">5.5.1.16</ecNumber>
    </submittedName>
</protein>
<sequence length="495" mass="53631">MLLPKTLSRVRQLLPEPKITSISTSAYDTAALAGLRTPDGAEPLYPSTIDWLVSSQHNDGSWGATIPAPHDRFVCTLAAVVALAEIDRDHPADLPGTGVREIIDRGVRFLRQAAGSLRPDDPLETIGFELIVPTLLVRAAGLGMRLPAEQISWVFDEHANKMAKVPIQAFERVTTLVHSLETFGDRWPRSALPGLQAPDGSFGCSPAATAAAYQQLRSPASLDYFNTVLRATGSGGVPTVYPYRTFDDAWTFNAFMLCGVPADQLRPHVARLAASITGQGIGPSAGLPPDADDTGMVLPVLGYCGFPVDLTVLSAFETPHGYVTFELERGISVSTNVHVLGALVLDRAGMAGQIEIVLNHLRSMRLDNAYWVDKWHLSPLYPTGHAVPVLHGLDEQLCEAAVDWILATQHDDGSWGLAGGTLEETGYALVALMTVADAHAYVEPALHKGMRFVHEHWQETSPAHPELWIGKVLYAPHRVVEATLAAACFWYASHR</sequence>
<organism evidence="1 2">
    <name type="scientific">Kibdelosporangium banguiense</name>
    <dbReference type="NCBI Taxonomy" id="1365924"/>
    <lineage>
        <taxon>Bacteria</taxon>
        <taxon>Bacillati</taxon>
        <taxon>Actinomycetota</taxon>
        <taxon>Actinomycetes</taxon>
        <taxon>Pseudonocardiales</taxon>
        <taxon>Pseudonocardiaceae</taxon>
        <taxon>Kibdelosporangium</taxon>
    </lineage>
</organism>
<dbReference type="EC" id="5.5.1.16" evidence="1"/>
<dbReference type="Proteomes" id="UP001519332">
    <property type="component" value="Unassembled WGS sequence"/>
</dbReference>
<reference evidence="1 2" key="1">
    <citation type="submission" date="2021-03" db="EMBL/GenBank/DDBJ databases">
        <title>Sequencing the genomes of 1000 actinobacteria strains.</title>
        <authorList>
            <person name="Klenk H.-P."/>
        </authorList>
    </citation>
    <scope>NUCLEOTIDE SEQUENCE [LARGE SCALE GENOMIC DNA]</scope>
    <source>
        <strain evidence="1 2">DSM 46670</strain>
    </source>
</reference>
<dbReference type="InterPro" id="IPR008930">
    <property type="entry name" value="Terpenoid_cyclase/PrenylTrfase"/>
</dbReference>
<evidence type="ECO:0000313" key="1">
    <source>
        <dbReference type="EMBL" id="MBP2326443.1"/>
    </source>
</evidence>
<gene>
    <name evidence="1" type="ORF">JOF56_006828</name>
</gene>
<dbReference type="Gene3D" id="1.50.10.160">
    <property type="match status" value="1"/>
</dbReference>
<dbReference type="InterPro" id="IPR050148">
    <property type="entry name" value="Terpene_synthase-like"/>
</dbReference>
<dbReference type="RefSeq" id="WP_209643506.1">
    <property type="nucleotide sequence ID" value="NZ_JAGINW010000001.1"/>
</dbReference>
<comment type="caution">
    <text evidence="1">The sequence shown here is derived from an EMBL/GenBank/DDBJ whole genome shotgun (WGS) entry which is preliminary data.</text>
</comment>
<keyword evidence="2" id="KW-1185">Reference proteome</keyword>
<dbReference type="PANTHER" id="PTHR31739:SF25">
    <property type="entry name" value="(E,E)-GERANYLLINALOOL SYNTHASE"/>
    <property type="match status" value="1"/>
</dbReference>
<dbReference type="EMBL" id="JAGINW010000001">
    <property type="protein sequence ID" value="MBP2326443.1"/>
    <property type="molecule type" value="Genomic_DNA"/>
</dbReference>
<dbReference type="Gene3D" id="1.50.10.20">
    <property type="match status" value="1"/>
</dbReference>
<keyword evidence="1" id="KW-0413">Isomerase</keyword>
<evidence type="ECO:0000313" key="2">
    <source>
        <dbReference type="Proteomes" id="UP001519332"/>
    </source>
</evidence>
<name>A0ABS4TPW2_9PSEU</name>
<dbReference type="GO" id="GO:0035439">
    <property type="term" value="F:halimadienyl-diphosphate synthase activity"/>
    <property type="evidence" value="ECO:0007669"/>
    <property type="project" value="UniProtKB-EC"/>
</dbReference>
<dbReference type="SUPFAM" id="SSF48239">
    <property type="entry name" value="Terpenoid cyclases/Protein prenyltransferases"/>
    <property type="match status" value="1"/>
</dbReference>
<proteinExistence type="predicted"/>
<dbReference type="PANTHER" id="PTHR31739">
    <property type="entry name" value="ENT-COPALYL DIPHOSPHATE SYNTHASE, CHLOROPLASTIC"/>
    <property type="match status" value="1"/>
</dbReference>
<accession>A0ABS4TPW2</accession>